<organism evidence="2 3">
    <name type="scientific">Janibacter terrae</name>
    <dbReference type="NCBI Taxonomy" id="103817"/>
    <lineage>
        <taxon>Bacteria</taxon>
        <taxon>Bacillati</taxon>
        <taxon>Actinomycetota</taxon>
        <taxon>Actinomycetes</taxon>
        <taxon>Micrococcales</taxon>
        <taxon>Intrasporangiaceae</taxon>
        <taxon>Janibacter</taxon>
    </lineage>
</organism>
<dbReference type="Pfam" id="PF11377">
    <property type="entry name" value="DUF3180"/>
    <property type="match status" value="1"/>
</dbReference>
<accession>A0ABZ2F9U0</accession>
<dbReference type="InterPro" id="IPR021517">
    <property type="entry name" value="DUF3180"/>
</dbReference>
<reference evidence="2 3" key="1">
    <citation type="submission" date="2022-09" db="EMBL/GenBank/DDBJ databases">
        <title>Complete genome sequence of Janibacter terrae strain COS04-44, PCL-degrading bacteria isolated from oil spilled coast.</title>
        <authorList>
            <person name="Park H."/>
            <person name="Kim J.Y."/>
            <person name="An S.H."/>
            <person name="Lee C.M."/>
            <person name="Weon H.-Y."/>
        </authorList>
    </citation>
    <scope>NUCLEOTIDE SEQUENCE [LARGE SCALE GENOMIC DNA]</scope>
    <source>
        <strain evidence="2 3">COS04-44</strain>
    </source>
</reference>
<feature type="transmembrane region" description="Helical" evidence="1">
    <location>
        <begin position="116"/>
        <end position="137"/>
    </location>
</feature>
<evidence type="ECO:0000256" key="1">
    <source>
        <dbReference type="SAM" id="Phobius"/>
    </source>
</evidence>
<dbReference type="RefSeq" id="WP_338537574.1">
    <property type="nucleotide sequence ID" value="NZ_CP104874.1"/>
</dbReference>
<proteinExistence type="predicted"/>
<evidence type="ECO:0000313" key="2">
    <source>
        <dbReference type="EMBL" id="WWF04049.1"/>
    </source>
</evidence>
<evidence type="ECO:0000313" key="3">
    <source>
        <dbReference type="Proteomes" id="UP001381003"/>
    </source>
</evidence>
<feature type="transmembrane region" description="Helical" evidence="1">
    <location>
        <begin position="38"/>
        <end position="59"/>
    </location>
</feature>
<keyword evidence="1" id="KW-1133">Transmembrane helix</keyword>
<dbReference type="Proteomes" id="UP001381003">
    <property type="component" value="Chromosome"/>
</dbReference>
<sequence>MLSRGLRLPTVLAVVVGTGVLSWSVGRWWLAGGNAPLRVGWLAGVLLLGMAVVVVAAGARMWRMRHGRTHVAPVVAARILGLAQASSLTGAVMAGLDLGQALVLLPDRDFAGRGELALWWALGGAGALALVAAGLLVQSWCRIGGDEDEPPDGRERPGVS</sequence>
<name>A0ABZ2F9U0_9MICO</name>
<dbReference type="EMBL" id="CP104874">
    <property type="protein sequence ID" value="WWF04049.1"/>
    <property type="molecule type" value="Genomic_DNA"/>
</dbReference>
<keyword evidence="1" id="KW-0812">Transmembrane</keyword>
<protein>
    <submittedName>
        <fullName evidence="2">DUF3180 domain-containing protein</fullName>
    </submittedName>
</protein>
<feature type="transmembrane region" description="Helical" evidence="1">
    <location>
        <begin position="71"/>
        <end position="96"/>
    </location>
</feature>
<gene>
    <name evidence="2" type="ORF">N5P18_10085</name>
</gene>
<keyword evidence="3" id="KW-1185">Reference proteome</keyword>
<keyword evidence="1" id="KW-0472">Membrane</keyword>